<dbReference type="Proteomes" id="UP000440578">
    <property type="component" value="Unassembled WGS sequence"/>
</dbReference>
<gene>
    <name evidence="4" type="primary">atg101_1</name>
    <name evidence="5" type="synonym">atg101_0</name>
    <name evidence="5" type="ORF">FJT64_006453</name>
    <name evidence="4" type="ORF">FJT64_010021</name>
</gene>
<evidence type="ECO:0000313" key="5">
    <source>
        <dbReference type="EMBL" id="KAF0296126.1"/>
    </source>
</evidence>
<dbReference type="EMBL" id="VIIS01001847">
    <property type="protein sequence ID" value="KAF0291960.1"/>
    <property type="molecule type" value="Genomic_DNA"/>
</dbReference>
<organism evidence="4 6">
    <name type="scientific">Amphibalanus amphitrite</name>
    <name type="common">Striped barnacle</name>
    <name type="synonym">Balanus amphitrite</name>
    <dbReference type="NCBI Taxonomy" id="1232801"/>
    <lineage>
        <taxon>Eukaryota</taxon>
        <taxon>Metazoa</taxon>
        <taxon>Ecdysozoa</taxon>
        <taxon>Arthropoda</taxon>
        <taxon>Crustacea</taxon>
        <taxon>Multicrustacea</taxon>
        <taxon>Cirripedia</taxon>
        <taxon>Thoracica</taxon>
        <taxon>Thoracicalcarea</taxon>
        <taxon>Balanomorpha</taxon>
        <taxon>Balanoidea</taxon>
        <taxon>Balanidae</taxon>
        <taxon>Amphibalaninae</taxon>
        <taxon>Amphibalanus</taxon>
    </lineage>
</organism>
<dbReference type="EMBL" id="VIIS01001582">
    <property type="protein sequence ID" value="KAF0296126.1"/>
    <property type="molecule type" value="Genomic_DNA"/>
</dbReference>
<proteinExistence type="inferred from homology"/>
<evidence type="ECO:0000256" key="1">
    <source>
        <dbReference type="ARBA" id="ARBA00007130"/>
    </source>
</evidence>
<dbReference type="GO" id="GO:0000045">
    <property type="term" value="P:autophagosome assembly"/>
    <property type="evidence" value="ECO:0007669"/>
    <property type="project" value="TreeGrafter"/>
</dbReference>
<evidence type="ECO:0000256" key="2">
    <source>
        <dbReference type="ARBA" id="ARBA00018874"/>
    </source>
</evidence>
<dbReference type="GO" id="GO:0019901">
    <property type="term" value="F:protein kinase binding"/>
    <property type="evidence" value="ECO:0007669"/>
    <property type="project" value="TreeGrafter"/>
</dbReference>
<reference evidence="4 6" key="1">
    <citation type="submission" date="2019-07" db="EMBL/GenBank/DDBJ databases">
        <title>Draft genome assembly of a fouling barnacle, Amphibalanus amphitrite (Darwin, 1854): The first reference genome for Thecostraca.</title>
        <authorList>
            <person name="Kim W."/>
        </authorList>
    </citation>
    <scope>NUCLEOTIDE SEQUENCE [LARGE SCALE GENOMIC DNA]</scope>
    <source>
        <strain evidence="4">SNU_AA5</strain>
        <tissue evidence="4">Soma without cirri and trophi</tissue>
    </source>
</reference>
<sequence length="218" mass="25027">MNARTQVFEFSCEACMVSDIVGSVFSTVLFHRTLGKFSCHKHNLYSLGSVGFQDVDLPVLEVTHVRCSSPSMQRVLEQEVSQFSSMMAAAERPHQGQISLEFYQKKKAKWPFATECMPWEVWTLRMETVDLENERERKVFREKVVDVLTEKLRHVVQAMNRQQYLPHTPPQAELDLVFDTSFPDVQPYLFKVDYQTSGVTNPSVGTAVKKLLKDTLAM</sequence>
<dbReference type="GO" id="GO:1990316">
    <property type="term" value="C:Atg1/ULK1 kinase complex"/>
    <property type="evidence" value="ECO:0007669"/>
    <property type="project" value="TreeGrafter"/>
</dbReference>
<protein>
    <recommendedName>
        <fullName evidence="2">Autophagy-related protein 101</fullName>
    </recommendedName>
</protein>
<name>A0A6A4VKW3_AMPAM</name>
<comment type="similarity">
    <text evidence="1">Belongs to the ATG101 family.</text>
</comment>
<keyword evidence="6" id="KW-1185">Reference proteome</keyword>
<dbReference type="OrthoDB" id="10259639at2759"/>
<evidence type="ECO:0000256" key="3">
    <source>
        <dbReference type="ARBA" id="ARBA00023006"/>
    </source>
</evidence>
<comment type="caution">
    <text evidence="4">The sequence shown here is derived from an EMBL/GenBank/DDBJ whole genome shotgun (WGS) entry which is preliminary data.</text>
</comment>
<evidence type="ECO:0000313" key="4">
    <source>
        <dbReference type="EMBL" id="KAF0291960.1"/>
    </source>
</evidence>
<dbReference type="PANTHER" id="PTHR13292:SF0">
    <property type="entry name" value="AUTOPHAGY-RELATED PROTEIN 101"/>
    <property type="match status" value="1"/>
</dbReference>
<dbReference type="PANTHER" id="PTHR13292">
    <property type="entry name" value="AUTOPHAGY-RELATED PROTEIN 101"/>
    <property type="match status" value="1"/>
</dbReference>
<evidence type="ECO:0000313" key="6">
    <source>
        <dbReference type="Proteomes" id="UP000440578"/>
    </source>
</evidence>
<dbReference type="InterPro" id="IPR012445">
    <property type="entry name" value="ATG101"/>
</dbReference>
<dbReference type="AlphaFoldDB" id="A0A6A4VKW3"/>
<dbReference type="GO" id="GO:0000407">
    <property type="term" value="C:phagophore assembly site"/>
    <property type="evidence" value="ECO:0007669"/>
    <property type="project" value="TreeGrafter"/>
</dbReference>
<dbReference type="Pfam" id="PF07855">
    <property type="entry name" value="ATG101"/>
    <property type="match status" value="1"/>
</dbReference>
<accession>A0A6A4VKW3</accession>
<keyword evidence="3" id="KW-0072">Autophagy</keyword>